<feature type="transmembrane region" description="Helical" evidence="17">
    <location>
        <begin position="411"/>
        <end position="431"/>
    </location>
</feature>
<dbReference type="Proteomes" id="UP001310890">
    <property type="component" value="Unassembled WGS sequence"/>
</dbReference>
<dbReference type="Gene3D" id="3.40.1110.10">
    <property type="entry name" value="Calcium-transporting ATPase, cytoplasmic domain N"/>
    <property type="match status" value="2"/>
</dbReference>
<keyword evidence="9" id="KW-0187">Copper transport</keyword>
<dbReference type="PRINTS" id="PR00942">
    <property type="entry name" value="CUATPASEI"/>
</dbReference>
<evidence type="ECO:0000256" key="15">
    <source>
        <dbReference type="ARBA" id="ARBA00023136"/>
    </source>
</evidence>
<dbReference type="NCBIfam" id="TIGR00003">
    <property type="entry name" value="copper ion binding protein"/>
    <property type="match status" value="2"/>
</dbReference>
<feature type="transmembrane region" description="Helical" evidence="17">
    <location>
        <begin position="385"/>
        <end position="405"/>
    </location>
</feature>
<feature type="domain" description="HMA" evidence="19">
    <location>
        <begin position="286"/>
        <end position="352"/>
    </location>
</feature>
<dbReference type="AlphaFoldDB" id="A0AAN7TL97"/>
<dbReference type="Gene3D" id="3.30.70.100">
    <property type="match status" value="4"/>
</dbReference>
<dbReference type="SUPFAM" id="SSF81665">
    <property type="entry name" value="Calcium ATPase, transmembrane domain M"/>
    <property type="match status" value="1"/>
</dbReference>
<keyword evidence="9" id="KW-0186">Copper</keyword>
<feature type="transmembrane region" description="Helical" evidence="17">
    <location>
        <begin position="481"/>
        <end position="501"/>
    </location>
</feature>
<dbReference type="InterPro" id="IPR008250">
    <property type="entry name" value="ATPase_P-typ_transduc_dom_A_sf"/>
</dbReference>
<dbReference type="GO" id="GO:0043682">
    <property type="term" value="F:P-type divalent copper transporter activity"/>
    <property type="evidence" value="ECO:0007669"/>
    <property type="project" value="TreeGrafter"/>
</dbReference>
<comment type="similarity">
    <text evidence="2 17">Belongs to the cation transport ATPase (P-type) (TC 3.A.3) family. Type IB subfamily.</text>
</comment>
<sequence length="1179" mass="124540">MAPSRSTPAKQSPHMTTTTLKVQGMTCGACTSSVESAFKDVAGVGKVSVSLVMERAVVTHNSDKISAQQIRDIVEDRGFDAELLTSDGPAAVLFDGEADDEETEQILSTGLSTTTLHVGGMTCGACTSAVEGAFKNVAGINSFSISLLSERAVIEHDPSIISPDQLAETIEDTGFDAEVLETKTAESMTHTSRGRRKLVGKKLMTTTVAIEGMTCGACTSAVESGFKDLDGLVQFNISLLAERAVVVHDPEKLTPAQIAEIIDDRGFDASILSSVEEGVQTSTGNASVQLKIYGLPSSEAAADLQVQLQRMAGIVSANINFSTTRATVVHVSSQIGLRNIVEAIEKAGYNALVADSDDNNAQLESLAKTKEIQEWWRAFKTSTSFALPVFLISMVFPMFLPILDIGSMNAYGIWLGDIICLALTVPVQFGIGKRFYISAFRSIKHGSPTMDVLVVLGTSAAFFFSCAAMLVSFFTPPHSRPATTFDTSTMLITFILLGRFMENRAKGQTSKALSRLMSLAPSTATIYADPIAAAKAAEGWDARSELQEKQSAEKEVSAQSSEEKTVPTELIEVGDIAILKPGDKISADGTVMRGQSYVDESMVTGEAMPILKKAGSALMAGTVNGAGRVDFKVTRAGRDTQLSQIVRLVQEAQTSRAPIQRMADVVAGYFVPIIITLGLVTFVGWMVLSHVLPDPPQIFLRPASGGRLMVCVKLCIAVIVIACPCALGLATPTAVMVGTGVGAEHGILVKGGATLETATKIKHVVLDKTGTLTMGKMSVASSDLTKAWNMSSEQRLLWWAIVGLAEGSSEHPIAKAIHTSAKERLGLAVDATIDGSVGDFQAVVGKGLIATVEPSAALGRQRYQVIIGNTSLLRSNGVVVPTSPGEEYGQDTRRNSQSVTNRPSVKGGESAGITTIHAAIDGDYAGSIALADTLKPSARACITALTKMGITTYLVTGDQAATAHHVAHLVGIPPTNVHAGVLPSGKQSIIANLQSQSGGGQIVAMVGDGINDSPALATANVGISLASGTDVAMEAADIVLMQPNQLMDIPASLHLSRTIFRRIKYNLLFSCVYNAIGIPIAMGFLLPWGITLPPVAAGAAMACSSVTVVISSLFLRFWRRPGWMVEGEGVMGDLGAERQRGAGMWNWIAGLRDVVGGKRRKRGERDRGAYVALESFEAV</sequence>
<dbReference type="SUPFAM" id="SSF81653">
    <property type="entry name" value="Calcium ATPase, transduction domain A"/>
    <property type="match status" value="1"/>
</dbReference>
<dbReference type="SFLD" id="SFLDF00027">
    <property type="entry name" value="p-type_atpase"/>
    <property type="match status" value="1"/>
</dbReference>
<dbReference type="EC" id="7.2.2.8" evidence="3"/>
<dbReference type="InterPro" id="IPR027256">
    <property type="entry name" value="P-typ_ATPase_IB"/>
</dbReference>
<evidence type="ECO:0000256" key="6">
    <source>
        <dbReference type="ARBA" id="ARBA00022723"/>
    </source>
</evidence>
<feature type="domain" description="HMA" evidence="19">
    <location>
        <begin position="16"/>
        <end position="82"/>
    </location>
</feature>
<evidence type="ECO:0000259" key="19">
    <source>
        <dbReference type="PROSITE" id="PS50846"/>
    </source>
</evidence>
<evidence type="ECO:0000256" key="11">
    <source>
        <dbReference type="ARBA" id="ARBA00022842"/>
    </source>
</evidence>
<evidence type="ECO:0000256" key="4">
    <source>
        <dbReference type="ARBA" id="ARBA00022448"/>
    </source>
</evidence>
<dbReference type="CDD" id="cd00371">
    <property type="entry name" value="HMA"/>
    <property type="match status" value="4"/>
</dbReference>
<feature type="transmembrane region" description="Helical" evidence="17">
    <location>
        <begin position="1067"/>
        <end position="1090"/>
    </location>
</feature>
<evidence type="ECO:0000313" key="21">
    <source>
        <dbReference type="Proteomes" id="UP001310890"/>
    </source>
</evidence>
<comment type="caution">
    <text evidence="20">The sequence shown here is derived from an EMBL/GenBank/DDBJ whole genome shotgun (WGS) entry which is preliminary data.</text>
</comment>
<dbReference type="Gene3D" id="2.70.150.10">
    <property type="entry name" value="Calcium-transporting ATPase, cytoplasmic transduction domain A"/>
    <property type="match status" value="1"/>
</dbReference>
<dbReference type="GO" id="GO:0016020">
    <property type="term" value="C:membrane"/>
    <property type="evidence" value="ECO:0007669"/>
    <property type="project" value="UniProtKB-SubCell"/>
</dbReference>
<keyword evidence="10 17" id="KW-0067">ATP-binding</keyword>
<dbReference type="CDD" id="cd02094">
    <property type="entry name" value="P-type_ATPase_Cu-like"/>
    <property type="match status" value="1"/>
</dbReference>
<dbReference type="InterPro" id="IPR018303">
    <property type="entry name" value="ATPase_P-typ_P_site"/>
</dbReference>
<dbReference type="InterPro" id="IPR006122">
    <property type="entry name" value="HMA_Cu_ion-bd"/>
</dbReference>
<comment type="subcellular location">
    <subcellularLocation>
        <location evidence="1">Endomembrane system</location>
        <topology evidence="1">Multi-pass membrane protein</topology>
    </subcellularLocation>
    <subcellularLocation>
        <location evidence="17">Membrane</location>
    </subcellularLocation>
</comment>
<dbReference type="GO" id="GO:0030003">
    <property type="term" value="P:intracellular monoatomic cation homeostasis"/>
    <property type="evidence" value="ECO:0007669"/>
    <property type="project" value="UniProtKB-ARBA"/>
</dbReference>
<evidence type="ECO:0000256" key="18">
    <source>
        <dbReference type="SAM" id="MobiDB-lite"/>
    </source>
</evidence>
<name>A0AAN7TL97_9PEZI</name>
<dbReference type="PANTHER" id="PTHR43520:SF8">
    <property type="entry name" value="P-TYPE CU(+) TRANSPORTER"/>
    <property type="match status" value="1"/>
</dbReference>
<organism evidence="20 21">
    <name type="scientific">Meristemomyces frigidus</name>
    <dbReference type="NCBI Taxonomy" id="1508187"/>
    <lineage>
        <taxon>Eukaryota</taxon>
        <taxon>Fungi</taxon>
        <taxon>Dikarya</taxon>
        <taxon>Ascomycota</taxon>
        <taxon>Pezizomycotina</taxon>
        <taxon>Dothideomycetes</taxon>
        <taxon>Dothideomycetidae</taxon>
        <taxon>Mycosphaerellales</taxon>
        <taxon>Teratosphaeriaceae</taxon>
        <taxon>Meristemomyces</taxon>
    </lineage>
</organism>
<dbReference type="GO" id="GO:0005507">
    <property type="term" value="F:copper ion binding"/>
    <property type="evidence" value="ECO:0007669"/>
    <property type="project" value="InterPro"/>
</dbReference>
<dbReference type="InterPro" id="IPR006121">
    <property type="entry name" value="HMA_dom"/>
</dbReference>
<dbReference type="InterPro" id="IPR023298">
    <property type="entry name" value="ATPase_P-typ_TM_dom_sf"/>
</dbReference>
<dbReference type="SUPFAM" id="SSF56784">
    <property type="entry name" value="HAD-like"/>
    <property type="match status" value="1"/>
</dbReference>
<dbReference type="InterPro" id="IPR036163">
    <property type="entry name" value="HMA_dom_sf"/>
</dbReference>
<keyword evidence="4" id="KW-0813">Transport</keyword>
<dbReference type="FunFam" id="3.30.70.100:FF:000001">
    <property type="entry name" value="ATPase copper transporting beta"/>
    <property type="match status" value="3"/>
</dbReference>
<keyword evidence="13 17" id="KW-1133">Transmembrane helix</keyword>
<evidence type="ECO:0000256" key="12">
    <source>
        <dbReference type="ARBA" id="ARBA00022967"/>
    </source>
</evidence>
<evidence type="ECO:0000256" key="7">
    <source>
        <dbReference type="ARBA" id="ARBA00022737"/>
    </source>
</evidence>
<feature type="transmembrane region" description="Helical" evidence="17">
    <location>
        <begin position="452"/>
        <end position="475"/>
    </location>
</feature>
<dbReference type="Pfam" id="PF00702">
    <property type="entry name" value="Hydrolase"/>
    <property type="match status" value="1"/>
</dbReference>
<dbReference type="NCBIfam" id="TIGR01494">
    <property type="entry name" value="ATPase_P-type"/>
    <property type="match status" value="2"/>
</dbReference>
<dbReference type="InterPro" id="IPR023214">
    <property type="entry name" value="HAD_sf"/>
</dbReference>
<evidence type="ECO:0000256" key="13">
    <source>
        <dbReference type="ARBA" id="ARBA00022989"/>
    </source>
</evidence>
<feature type="transmembrane region" description="Helical" evidence="17">
    <location>
        <begin position="1096"/>
        <end position="1115"/>
    </location>
</feature>
<dbReference type="PROSITE" id="PS50846">
    <property type="entry name" value="HMA_2"/>
    <property type="match status" value="4"/>
</dbReference>
<dbReference type="NCBIfam" id="TIGR01525">
    <property type="entry name" value="ATPase-IB_hvy"/>
    <property type="match status" value="1"/>
</dbReference>
<feature type="transmembrane region" description="Helical" evidence="17">
    <location>
        <begin position="707"/>
        <end position="730"/>
    </location>
</feature>
<dbReference type="PRINTS" id="PR00119">
    <property type="entry name" value="CATATPASE"/>
</dbReference>
<keyword evidence="15 17" id="KW-0472">Membrane</keyword>
<dbReference type="Pfam" id="PF00122">
    <property type="entry name" value="E1-E2_ATPase"/>
    <property type="match status" value="1"/>
</dbReference>
<evidence type="ECO:0000256" key="2">
    <source>
        <dbReference type="ARBA" id="ARBA00006024"/>
    </source>
</evidence>
<keyword evidence="8 17" id="KW-0547">Nucleotide-binding</keyword>
<evidence type="ECO:0000256" key="16">
    <source>
        <dbReference type="ARBA" id="ARBA00080126"/>
    </source>
</evidence>
<keyword evidence="14" id="KW-0406">Ion transport</keyword>
<dbReference type="GO" id="GO:0005524">
    <property type="term" value="F:ATP binding"/>
    <property type="evidence" value="ECO:0007669"/>
    <property type="project" value="UniProtKB-UniRule"/>
</dbReference>
<evidence type="ECO:0000256" key="3">
    <source>
        <dbReference type="ARBA" id="ARBA00012517"/>
    </source>
</evidence>
<dbReference type="PANTHER" id="PTHR43520">
    <property type="entry name" value="ATP7, ISOFORM B"/>
    <property type="match status" value="1"/>
</dbReference>
<dbReference type="PROSITE" id="PS00154">
    <property type="entry name" value="ATPASE_E1_E2"/>
    <property type="match status" value="1"/>
</dbReference>
<dbReference type="InterPro" id="IPR044492">
    <property type="entry name" value="P_typ_ATPase_HD_dom"/>
</dbReference>
<evidence type="ECO:0000313" key="20">
    <source>
        <dbReference type="EMBL" id="KAK5113929.1"/>
    </source>
</evidence>
<dbReference type="Gene3D" id="3.40.50.1000">
    <property type="entry name" value="HAD superfamily/HAD-like"/>
    <property type="match status" value="1"/>
</dbReference>
<dbReference type="SFLD" id="SFLDG00002">
    <property type="entry name" value="C1.7:_P-type_atpase_like"/>
    <property type="match status" value="1"/>
</dbReference>
<evidence type="ECO:0000256" key="10">
    <source>
        <dbReference type="ARBA" id="ARBA00022840"/>
    </source>
</evidence>
<dbReference type="GO" id="GO:0012505">
    <property type="term" value="C:endomembrane system"/>
    <property type="evidence" value="ECO:0007669"/>
    <property type="project" value="UniProtKB-SubCell"/>
</dbReference>
<protein>
    <recommendedName>
        <fullName evidence="3">P-type Cu(+) transporter</fullName>
        <ecNumber evidence="3">7.2.2.8</ecNumber>
    </recommendedName>
    <alternativeName>
        <fullName evidence="16">Cu(2+)-ATPase</fullName>
    </alternativeName>
</protein>
<evidence type="ECO:0000256" key="17">
    <source>
        <dbReference type="RuleBase" id="RU362081"/>
    </source>
</evidence>
<gene>
    <name evidence="20" type="ORF">LTR62_003052</name>
</gene>
<evidence type="ECO:0000256" key="5">
    <source>
        <dbReference type="ARBA" id="ARBA00022692"/>
    </source>
</evidence>
<evidence type="ECO:0000256" key="8">
    <source>
        <dbReference type="ARBA" id="ARBA00022741"/>
    </source>
</evidence>
<dbReference type="InterPro" id="IPR023299">
    <property type="entry name" value="ATPase_P-typ_cyto_dom_N"/>
</dbReference>
<keyword evidence="12" id="KW-1278">Translocase</keyword>
<keyword evidence="6 17" id="KW-0479">Metal-binding</keyword>
<dbReference type="GO" id="GO:0055070">
    <property type="term" value="P:copper ion homeostasis"/>
    <property type="evidence" value="ECO:0007669"/>
    <property type="project" value="TreeGrafter"/>
</dbReference>
<accession>A0AAN7TL97</accession>
<dbReference type="EMBL" id="JAVRRL010000020">
    <property type="protein sequence ID" value="KAK5113929.1"/>
    <property type="molecule type" value="Genomic_DNA"/>
</dbReference>
<feature type="region of interest" description="Disordered" evidence="18">
    <location>
        <begin position="881"/>
        <end position="908"/>
    </location>
</feature>
<dbReference type="InterPro" id="IPR036412">
    <property type="entry name" value="HAD-like_sf"/>
</dbReference>
<feature type="domain" description="HMA" evidence="19">
    <location>
        <begin position="204"/>
        <end position="270"/>
    </location>
</feature>
<dbReference type="InterPro" id="IPR059000">
    <property type="entry name" value="ATPase_P-type_domA"/>
</dbReference>
<feature type="transmembrane region" description="Helical" evidence="17">
    <location>
        <begin position="666"/>
        <end position="687"/>
    </location>
</feature>
<dbReference type="GO" id="GO:0140581">
    <property type="term" value="F:P-type monovalent copper transporter activity"/>
    <property type="evidence" value="ECO:0007669"/>
    <property type="project" value="UniProtKB-EC"/>
</dbReference>
<dbReference type="SUPFAM" id="SSF55008">
    <property type="entry name" value="HMA, heavy metal-associated domain"/>
    <property type="match status" value="4"/>
</dbReference>
<keyword evidence="11" id="KW-0460">Magnesium</keyword>
<dbReference type="FunFam" id="2.70.150.10:FF:000002">
    <property type="entry name" value="Copper-transporting ATPase 1, putative"/>
    <property type="match status" value="1"/>
</dbReference>
<keyword evidence="7" id="KW-0677">Repeat</keyword>
<dbReference type="GO" id="GO:0016887">
    <property type="term" value="F:ATP hydrolysis activity"/>
    <property type="evidence" value="ECO:0007669"/>
    <property type="project" value="InterPro"/>
</dbReference>
<feature type="domain" description="HMA" evidence="19">
    <location>
        <begin position="112"/>
        <end position="178"/>
    </location>
</feature>
<proteinExistence type="inferred from homology"/>
<dbReference type="SFLD" id="SFLDS00003">
    <property type="entry name" value="Haloacid_Dehalogenase"/>
    <property type="match status" value="1"/>
</dbReference>
<dbReference type="Pfam" id="PF00403">
    <property type="entry name" value="HMA"/>
    <property type="match status" value="4"/>
</dbReference>
<dbReference type="InterPro" id="IPR001757">
    <property type="entry name" value="P_typ_ATPase"/>
</dbReference>
<evidence type="ECO:0000256" key="1">
    <source>
        <dbReference type="ARBA" id="ARBA00004127"/>
    </source>
</evidence>
<evidence type="ECO:0000256" key="14">
    <source>
        <dbReference type="ARBA" id="ARBA00023065"/>
    </source>
</evidence>
<evidence type="ECO:0000256" key="9">
    <source>
        <dbReference type="ARBA" id="ARBA00022796"/>
    </source>
</evidence>
<reference evidence="20" key="1">
    <citation type="submission" date="2023-08" db="EMBL/GenBank/DDBJ databases">
        <title>Black Yeasts Isolated from many extreme environments.</title>
        <authorList>
            <person name="Coleine C."/>
            <person name="Stajich J.E."/>
            <person name="Selbmann L."/>
        </authorList>
    </citation>
    <scope>NUCLEOTIDE SEQUENCE</scope>
    <source>
        <strain evidence="20">CCFEE 5401</strain>
    </source>
</reference>
<keyword evidence="5 17" id="KW-0812">Transmembrane</keyword>